<dbReference type="InterPro" id="IPR011004">
    <property type="entry name" value="Trimer_LpxA-like_sf"/>
</dbReference>
<gene>
    <name evidence="1" type="ORF">FYJ71_06455</name>
</gene>
<accession>A0A6N7XG67</accession>
<dbReference type="InterPro" id="IPR047324">
    <property type="entry name" value="LbH_gamma_CA-like"/>
</dbReference>
<dbReference type="Proteomes" id="UP000440713">
    <property type="component" value="Unassembled WGS sequence"/>
</dbReference>
<protein>
    <submittedName>
        <fullName evidence="1">Gamma carbonic anhydrase family protein</fullName>
    </submittedName>
</protein>
<sequence length="173" mass="18604">MIEKYLDKESVIPESCFIHELATIAGGVKFGERCSVWPNASLRGDSCNITFGDNCNVQDSVVVHGYDEVVFGDYVSLGHGCIIHGANIDDNVIIGMGAIVLDGAKIGKNCIVGAGSLVTSNKVFGDGLLIVGSPAKAVRKLTEDEIRGIIENAEEYMVFLENYKIESMKKACK</sequence>
<proteinExistence type="predicted"/>
<dbReference type="PANTHER" id="PTHR13061">
    <property type="entry name" value="DYNACTIN SUBUNIT P25"/>
    <property type="match status" value="1"/>
</dbReference>
<dbReference type="Gene3D" id="2.160.10.10">
    <property type="entry name" value="Hexapeptide repeat proteins"/>
    <property type="match status" value="1"/>
</dbReference>
<dbReference type="InterPro" id="IPR001451">
    <property type="entry name" value="Hexapep"/>
</dbReference>
<dbReference type="Pfam" id="PF00132">
    <property type="entry name" value="Hexapep"/>
    <property type="match status" value="1"/>
</dbReference>
<dbReference type="RefSeq" id="WP_154537985.1">
    <property type="nucleotide sequence ID" value="NZ_JAXFFP010000009.1"/>
</dbReference>
<keyword evidence="2" id="KW-1185">Reference proteome</keyword>
<dbReference type="AlphaFoldDB" id="A0A6N7XG67"/>
<comment type="caution">
    <text evidence="1">The sequence shown here is derived from an EMBL/GenBank/DDBJ whole genome shotgun (WGS) entry which is preliminary data.</text>
</comment>
<dbReference type="InterPro" id="IPR050484">
    <property type="entry name" value="Transf_Hexapept/Carb_Anhydrase"/>
</dbReference>
<reference evidence="1 2" key="1">
    <citation type="submission" date="2019-08" db="EMBL/GenBank/DDBJ databases">
        <title>In-depth cultivation of the pig gut microbiome towards novel bacterial diversity and tailored functional studies.</title>
        <authorList>
            <person name="Wylensek D."/>
            <person name="Hitch T.C.A."/>
            <person name="Clavel T."/>
        </authorList>
    </citation>
    <scope>NUCLEOTIDE SEQUENCE [LARGE SCALE GENOMIC DNA]</scope>
    <source>
        <strain evidence="1 2">WCA-SAB-591-4A-A</strain>
    </source>
</reference>
<dbReference type="CDD" id="cd04645">
    <property type="entry name" value="LbH_gamma_CA_like"/>
    <property type="match status" value="1"/>
</dbReference>
<name>A0A6N7XG67_9FIRM</name>
<evidence type="ECO:0000313" key="2">
    <source>
        <dbReference type="Proteomes" id="UP000440713"/>
    </source>
</evidence>
<evidence type="ECO:0000313" key="1">
    <source>
        <dbReference type="EMBL" id="MST62603.1"/>
    </source>
</evidence>
<organism evidence="1 2">
    <name type="scientific">Peptostreptococcus porci</name>
    <dbReference type="NCBI Taxonomy" id="2652282"/>
    <lineage>
        <taxon>Bacteria</taxon>
        <taxon>Bacillati</taxon>
        <taxon>Bacillota</taxon>
        <taxon>Clostridia</taxon>
        <taxon>Peptostreptococcales</taxon>
        <taxon>Peptostreptococcaceae</taxon>
        <taxon>Peptostreptococcus</taxon>
    </lineage>
</organism>
<dbReference type="EMBL" id="VUNE01000003">
    <property type="protein sequence ID" value="MST62603.1"/>
    <property type="molecule type" value="Genomic_DNA"/>
</dbReference>
<dbReference type="SUPFAM" id="SSF51161">
    <property type="entry name" value="Trimeric LpxA-like enzymes"/>
    <property type="match status" value="1"/>
</dbReference>
<dbReference type="PANTHER" id="PTHR13061:SF29">
    <property type="entry name" value="GAMMA CARBONIC ANHYDRASE-LIKE 1, MITOCHONDRIAL-RELATED"/>
    <property type="match status" value="1"/>
</dbReference>